<sequence>MNNIDQFEQANLIATIASTLDSEKNEFPDDAQVIAKICVDNLHELAHKLAGNEVYKIYT</sequence>
<dbReference type="AlphaFoldDB" id="A0A1J5TBU2"/>
<accession>A0A1J5TBU2</accession>
<evidence type="ECO:0000313" key="1">
    <source>
        <dbReference type="EMBL" id="OIR18383.1"/>
    </source>
</evidence>
<protein>
    <submittedName>
        <fullName evidence="1">Uncharacterized protein</fullName>
    </submittedName>
</protein>
<comment type="caution">
    <text evidence="1">The sequence shown here is derived from an EMBL/GenBank/DDBJ whole genome shotgun (WGS) entry which is preliminary data.</text>
</comment>
<name>A0A1J5TBU2_9ZZZZ</name>
<organism evidence="1">
    <name type="scientific">mine drainage metagenome</name>
    <dbReference type="NCBI Taxonomy" id="410659"/>
    <lineage>
        <taxon>unclassified sequences</taxon>
        <taxon>metagenomes</taxon>
        <taxon>ecological metagenomes</taxon>
    </lineage>
</organism>
<proteinExistence type="predicted"/>
<gene>
    <name evidence="1" type="ORF">GALL_17120</name>
</gene>
<dbReference type="EMBL" id="MLJW01000003">
    <property type="protein sequence ID" value="OIR18383.1"/>
    <property type="molecule type" value="Genomic_DNA"/>
</dbReference>
<reference evidence="1" key="1">
    <citation type="submission" date="2016-10" db="EMBL/GenBank/DDBJ databases">
        <title>Sequence of Gallionella enrichment culture.</title>
        <authorList>
            <person name="Poehlein A."/>
            <person name="Muehling M."/>
            <person name="Daniel R."/>
        </authorList>
    </citation>
    <scope>NUCLEOTIDE SEQUENCE</scope>
</reference>